<reference evidence="1" key="1">
    <citation type="submission" date="2014-09" db="EMBL/GenBank/DDBJ databases">
        <authorList>
            <person name="Magalhaes I.L.F."/>
            <person name="Oliveira U."/>
            <person name="Santos F.R."/>
            <person name="Vidigal T.H.D.A."/>
            <person name="Brescovit A.D."/>
            <person name="Santos A.J."/>
        </authorList>
    </citation>
    <scope>NUCLEOTIDE SEQUENCE</scope>
    <source>
        <tissue evidence="1">Shoot tissue taken approximately 20 cm above the soil surface</tissue>
    </source>
</reference>
<proteinExistence type="predicted"/>
<dbReference type="AlphaFoldDB" id="A0A0A9HA93"/>
<dbReference type="EMBL" id="GBRH01166120">
    <property type="protein sequence ID" value="JAE31776.1"/>
    <property type="molecule type" value="Transcribed_RNA"/>
</dbReference>
<protein>
    <submittedName>
        <fullName evidence="1">Uncharacterized protein</fullName>
    </submittedName>
</protein>
<reference evidence="1" key="2">
    <citation type="journal article" date="2015" name="Data Brief">
        <title>Shoot transcriptome of the giant reed, Arundo donax.</title>
        <authorList>
            <person name="Barrero R.A."/>
            <person name="Guerrero F.D."/>
            <person name="Moolhuijzen P."/>
            <person name="Goolsby J.A."/>
            <person name="Tidwell J."/>
            <person name="Bellgard S.E."/>
            <person name="Bellgard M.I."/>
        </authorList>
    </citation>
    <scope>NUCLEOTIDE SEQUENCE</scope>
    <source>
        <tissue evidence="1">Shoot tissue taken approximately 20 cm above the soil surface</tissue>
    </source>
</reference>
<organism evidence="1">
    <name type="scientific">Arundo donax</name>
    <name type="common">Giant reed</name>
    <name type="synonym">Donax arundinaceus</name>
    <dbReference type="NCBI Taxonomy" id="35708"/>
    <lineage>
        <taxon>Eukaryota</taxon>
        <taxon>Viridiplantae</taxon>
        <taxon>Streptophyta</taxon>
        <taxon>Embryophyta</taxon>
        <taxon>Tracheophyta</taxon>
        <taxon>Spermatophyta</taxon>
        <taxon>Magnoliopsida</taxon>
        <taxon>Liliopsida</taxon>
        <taxon>Poales</taxon>
        <taxon>Poaceae</taxon>
        <taxon>PACMAD clade</taxon>
        <taxon>Arundinoideae</taxon>
        <taxon>Arundineae</taxon>
        <taxon>Arundo</taxon>
    </lineage>
</organism>
<evidence type="ECO:0000313" key="1">
    <source>
        <dbReference type="EMBL" id="JAE31776.1"/>
    </source>
</evidence>
<name>A0A0A9HA93_ARUDO</name>
<sequence>MMIRSKTVHSFLIFYLDHTYILNDMLMFSVCY</sequence>
<accession>A0A0A9HA93</accession>